<dbReference type="AlphaFoldDB" id="A0A934JAE5"/>
<comment type="caution">
    <text evidence="3">The sequence shown here is derived from an EMBL/GenBank/DDBJ whole genome shotgun (WGS) entry which is preliminary data.</text>
</comment>
<evidence type="ECO:0000259" key="2">
    <source>
        <dbReference type="SMART" id="SM00047"/>
    </source>
</evidence>
<dbReference type="SMART" id="SM00047">
    <property type="entry name" value="LYZ2"/>
    <property type="match status" value="1"/>
</dbReference>
<name>A0A934JAE5_9BACL</name>
<dbReference type="PRINTS" id="PR01002">
    <property type="entry name" value="FLGFLGJ"/>
</dbReference>
<feature type="domain" description="Mannosyl-glycoprotein endo-beta-N-acetylglucosamidase-like" evidence="2">
    <location>
        <begin position="2"/>
        <end position="151"/>
    </location>
</feature>
<evidence type="ECO:0000313" key="3">
    <source>
        <dbReference type="EMBL" id="MBJ6363208.1"/>
    </source>
</evidence>
<dbReference type="InterPro" id="IPR002901">
    <property type="entry name" value="MGlyc_endo_b_GlcNAc-like_dom"/>
</dbReference>
<organism evidence="3 4">
    <name type="scientific">Paenibacillus roseus</name>
    <dbReference type="NCBI Taxonomy" id="2798579"/>
    <lineage>
        <taxon>Bacteria</taxon>
        <taxon>Bacillati</taxon>
        <taxon>Bacillota</taxon>
        <taxon>Bacilli</taxon>
        <taxon>Bacillales</taxon>
        <taxon>Paenibacillaceae</taxon>
        <taxon>Paenibacillus</taxon>
    </lineage>
</organism>
<dbReference type="PANTHER" id="PTHR33308">
    <property type="entry name" value="PEPTIDOGLYCAN HYDROLASE FLGJ"/>
    <property type="match status" value="1"/>
</dbReference>
<dbReference type="PANTHER" id="PTHR33308:SF9">
    <property type="entry name" value="PEPTIDOGLYCAN HYDROLASE FLGJ"/>
    <property type="match status" value="1"/>
</dbReference>
<dbReference type="RefSeq" id="WP_199020777.1">
    <property type="nucleotide sequence ID" value="NZ_JAELUP010000103.1"/>
</dbReference>
<reference evidence="3" key="1">
    <citation type="submission" date="2020-12" db="EMBL/GenBank/DDBJ databases">
        <authorList>
            <person name="Huq M.A."/>
        </authorList>
    </citation>
    <scope>NUCLEOTIDE SEQUENCE</scope>
    <source>
        <strain evidence="3">MAHUQ-46</strain>
    </source>
</reference>
<dbReference type="InterPro" id="IPR051056">
    <property type="entry name" value="Glycosyl_Hydrolase_73"/>
</dbReference>
<evidence type="ECO:0000256" key="1">
    <source>
        <dbReference type="ARBA" id="ARBA00022801"/>
    </source>
</evidence>
<dbReference type="GO" id="GO:0004040">
    <property type="term" value="F:amidase activity"/>
    <property type="evidence" value="ECO:0007669"/>
    <property type="project" value="InterPro"/>
</dbReference>
<keyword evidence="1" id="KW-0378">Hydrolase</keyword>
<dbReference type="Gene3D" id="1.10.530.10">
    <property type="match status" value="1"/>
</dbReference>
<dbReference type="GO" id="GO:0071973">
    <property type="term" value="P:bacterial-type flagellum-dependent cell motility"/>
    <property type="evidence" value="ECO:0007669"/>
    <property type="project" value="TreeGrafter"/>
</dbReference>
<sequence length="238" mass="26640">MTREEFIALLAPIAIRVRKEGASLFPSVRLAQNILETGGKIPPTNNLGGYKVGNGVPNAYWRGKVVNQGTWEVYNGVTVNITAAFRAYDSVYDFYKDQELLFQNARYEQVRSSTSLEGQAKGLQASGYATDPQYAAKLIQLIGTYNLKRYDQQAAEEAAKVAKDLEQDERLARLEDGVKRIEAALARFGRIEDIEAPSWAKDAAEYFAPYFDTKTGSNDFWRILTIMYRQQAGDGGKK</sequence>
<proteinExistence type="predicted"/>
<accession>A0A934JAE5</accession>
<evidence type="ECO:0000313" key="4">
    <source>
        <dbReference type="Proteomes" id="UP000640274"/>
    </source>
</evidence>
<dbReference type="Proteomes" id="UP000640274">
    <property type="component" value="Unassembled WGS sequence"/>
</dbReference>
<dbReference type="EMBL" id="JAELUP010000103">
    <property type="protein sequence ID" value="MBJ6363208.1"/>
    <property type="molecule type" value="Genomic_DNA"/>
</dbReference>
<dbReference type="Pfam" id="PF01832">
    <property type="entry name" value="Glucosaminidase"/>
    <property type="match status" value="1"/>
</dbReference>
<gene>
    <name evidence="3" type="ORF">JFN88_18565</name>
</gene>
<keyword evidence="4" id="KW-1185">Reference proteome</keyword>
<protein>
    <submittedName>
        <fullName evidence="3">Glucosaminidase domain-containing protein</fullName>
    </submittedName>
</protein>